<evidence type="ECO:0000313" key="2">
    <source>
        <dbReference type="EMBL" id="KAL0012770.1"/>
    </source>
</evidence>
<evidence type="ECO:0000313" key="3">
    <source>
        <dbReference type="Proteomes" id="UP001459277"/>
    </source>
</evidence>
<dbReference type="EMBL" id="JAZDWU010000002">
    <property type="protein sequence ID" value="KAL0012770.1"/>
    <property type="molecule type" value="Genomic_DNA"/>
</dbReference>
<gene>
    <name evidence="2" type="ORF">SO802_007878</name>
</gene>
<name>A0AAW2DTY3_9ROSI</name>
<evidence type="ECO:0000256" key="1">
    <source>
        <dbReference type="SAM" id="MobiDB-lite"/>
    </source>
</evidence>
<sequence length="55" mass="6219">MATTNNNQGDEPRTTALERQVQTLAAAVERLTKQNHDLEKQLRQKNAGLNTQEKD</sequence>
<keyword evidence="3" id="KW-1185">Reference proteome</keyword>
<comment type="caution">
    <text evidence="2">The sequence shown here is derived from an EMBL/GenBank/DDBJ whole genome shotgun (WGS) entry which is preliminary data.</text>
</comment>
<accession>A0AAW2DTY3</accession>
<reference evidence="2 3" key="1">
    <citation type="submission" date="2024-01" db="EMBL/GenBank/DDBJ databases">
        <title>A telomere-to-telomere, gap-free genome of sweet tea (Lithocarpus litseifolius).</title>
        <authorList>
            <person name="Zhou J."/>
        </authorList>
    </citation>
    <scope>NUCLEOTIDE SEQUENCE [LARGE SCALE GENOMIC DNA]</scope>
    <source>
        <strain evidence="2">Zhou-2022a</strain>
        <tissue evidence="2">Leaf</tissue>
    </source>
</reference>
<proteinExistence type="predicted"/>
<dbReference type="Proteomes" id="UP001459277">
    <property type="component" value="Unassembled WGS sequence"/>
</dbReference>
<organism evidence="2 3">
    <name type="scientific">Lithocarpus litseifolius</name>
    <dbReference type="NCBI Taxonomy" id="425828"/>
    <lineage>
        <taxon>Eukaryota</taxon>
        <taxon>Viridiplantae</taxon>
        <taxon>Streptophyta</taxon>
        <taxon>Embryophyta</taxon>
        <taxon>Tracheophyta</taxon>
        <taxon>Spermatophyta</taxon>
        <taxon>Magnoliopsida</taxon>
        <taxon>eudicotyledons</taxon>
        <taxon>Gunneridae</taxon>
        <taxon>Pentapetalae</taxon>
        <taxon>rosids</taxon>
        <taxon>fabids</taxon>
        <taxon>Fagales</taxon>
        <taxon>Fagaceae</taxon>
        <taxon>Lithocarpus</taxon>
    </lineage>
</organism>
<protein>
    <submittedName>
        <fullName evidence="2">Uncharacterized protein</fullName>
    </submittedName>
</protein>
<feature type="region of interest" description="Disordered" evidence="1">
    <location>
        <begin position="35"/>
        <end position="55"/>
    </location>
</feature>
<dbReference type="AlphaFoldDB" id="A0AAW2DTY3"/>